<dbReference type="OrthoDB" id="444135at2759"/>
<keyword evidence="8" id="KW-0732">Signal</keyword>
<proteinExistence type="inferred from homology"/>
<dbReference type="AlphaFoldDB" id="A0A1Y1KXD2"/>
<dbReference type="Gene3D" id="1.10.1520.10">
    <property type="entry name" value="Ribonuclease III domain"/>
    <property type="match status" value="1"/>
</dbReference>
<comment type="similarity">
    <text evidence="6">Belongs to the ribonuclease III family. Mitochondrion-specific ribosomal protein mL44 subfamily.</text>
</comment>
<dbReference type="SUPFAM" id="SSF69065">
    <property type="entry name" value="RNase III domain-like"/>
    <property type="match status" value="1"/>
</dbReference>
<dbReference type="GO" id="GO:0005739">
    <property type="term" value="C:mitochondrion"/>
    <property type="evidence" value="ECO:0007669"/>
    <property type="project" value="UniProtKB-SubCell"/>
</dbReference>
<evidence type="ECO:0000256" key="1">
    <source>
        <dbReference type="ARBA" id="ARBA00004173"/>
    </source>
</evidence>
<gene>
    <name evidence="11" type="ORF">PPYR_03359</name>
</gene>
<evidence type="ECO:0000313" key="11">
    <source>
        <dbReference type="EMBL" id="KAB0791559.1"/>
    </source>
</evidence>
<evidence type="ECO:0000256" key="8">
    <source>
        <dbReference type="SAM" id="SignalP"/>
    </source>
</evidence>
<dbReference type="InterPro" id="IPR036389">
    <property type="entry name" value="RNase_III_sf"/>
</dbReference>
<reference evidence="11" key="3">
    <citation type="submission" date="2019-08" db="EMBL/GenBank/DDBJ databases">
        <authorList>
            <consortium name="Photinus pyralis genome working group"/>
            <person name="Fallon T.R."/>
            <person name="Sander Lower S.E."/>
            <person name="Weng J.-K."/>
        </authorList>
    </citation>
    <scope>NUCLEOTIDE SEQUENCE</scope>
    <source>
        <strain evidence="11">1611_PpyrPB1</strain>
        <tissue evidence="11">Whole body</tissue>
    </source>
</reference>
<dbReference type="GO" id="GO:0005840">
    <property type="term" value="C:ribosome"/>
    <property type="evidence" value="ECO:0007669"/>
    <property type="project" value="UniProtKB-KW"/>
</dbReference>
<keyword evidence="5" id="KW-0687">Ribonucleoprotein</keyword>
<dbReference type="SUPFAM" id="SSF54768">
    <property type="entry name" value="dsRNA-binding domain-like"/>
    <property type="match status" value="1"/>
</dbReference>
<dbReference type="InterPro" id="IPR044444">
    <property type="entry name" value="Ribosomal_mL44_DSRM_metazoa"/>
</dbReference>
<dbReference type="FunCoup" id="A0A1Y1KXD2">
    <property type="interactions" value="805"/>
</dbReference>
<keyword evidence="12" id="KW-1185">Reference proteome</keyword>
<dbReference type="InterPro" id="IPR000999">
    <property type="entry name" value="RNase_III_dom"/>
</dbReference>
<name>A0A1Y1KXD2_PHOPY</name>
<organism evidence="10">
    <name type="scientific">Photinus pyralis</name>
    <name type="common">Common eastern firefly</name>
    <name type="synonym">Lampyris pyralis</name>
    <dbReference type="NCBI Taxonomy" id="7054"/>
    <lineage>
        <taxon>Eukaryota</taxon>
        <taxon>Metazoa</taxon>
        <taxon>Ecdysozoa</taxon>
        <taxon>Arthropoda</taxon>
        <taxon>Hexapoda</taxon>
        <taxon>Insecta</taxon>
        <taxon>Pterygota</taxon>
        <taxon>Neoptera</taxon>
        <taxon>Endopterygota</taxon>
        <taxon>Coleoptera</taxon>
        <taxon>Polyphaga</taxon>
        <taxon>Elateriformia</taxon>
        <taxon>Elateroidea</taxon>
        <taxon>Lampyridae</taxon>
        <taxon>Lampyrinae</taxon>
        <taxon>Photinus</taxon>
    </lineage>
</organism>
<keyword evidence="4" id="KW-0496">Mitochondrion</keyword>
<protein>
    <recommendedName>
        <fullName evidence="7">Large ribosomal subunit protein mL44</fullName>
    </recommendedName>
</protein>
<feature type="chain" id="PRO_5011907321" description="Large ribosomal subunit protein mL44" evidence="8">
    <location>
        <begin position="18"/>
        <end position="289"/>
    </location>
</feature>
<evidence type="ECO:0000259" key="9">
    <source>
        <dbReference type="SMART" id="SM00535"/>
    </source>
</evidence>
<evidence type="ECO:0000313" key="10">
    <source>
        <dbReference type="EMBL" id="JAV63527.1"/>
    </source>
</evidence>
<feature type="signal peptide" evidence="8">
    <location>
        <begin position="1"/>
        <end position="17"/>
    </location>
</feature>
<dbReference type="SMART" id="SM00535">
    <property type="entry name" value="RIBOc"/>
    <property type="match status" value="1"/>
</dbReference>
<accession>A0A1Y1KXD2</accession>
<dbReference type="Proteomes" id="UP000327044">
    <property type="component" value="Unassembled WGS sequence"/>
</dbReference>
<evidence type="ECO:0000256" key="4">
    <source>
        <dbReference type="ARBA" id="ARBA00023128"/>
    </source>
</evidence>
<dbReference type="EMBL" id="GEZM01076941">
    <property type="protein sequence ID" value="JAV63530.1"/>
    <property type="molecule type" value="Transcribed_RNA"/>
</dbReference>
<comment type="subcellular location">
    <subcellularLocation>
        <location evidence="1">Mitochondrion</location>
    </subcellularLocation>
</comment>
<evidence type="ECO:0000256" key="3">
    <source>
        <dbReference type="ARBA" id="ARBA00022980"/>
    </source>
</evidence>
<dbReference type="EMBL" id="VVIM01000011">
    <property type="protein sequence ID" value="KAB0791559.1"/>
    <property type="molecule type" value="Genomic_DNA"/>
</dbReference>
<evidence type="ECO:0000256" key="2">
    <source>
        <dbReference type="ARBA" id="ARBA00022946"/>
    </source>
</evidence>
<dbReference type="Pfam" id="PF22935">
    <property type="entry name" value="RM44_endonuclase"/>
    <property type="match status" value="1"/>
</dbReference>
<dbReference type="InterPro" id="IPR055189">
    <property type="entry name" value="RM44_endonuclase"/>
</dbReference>
<dbReference type="InParanoid" id="A0A1Y1KXD2"/>
<dbReference type="EMBL" id="GEZM01076942">
    <property type="protein sequence ID" value="JAV63527.1"/>
    <property type="molecule type" value="Transcribed_RNA"/>
</dbReference>
<dbReference type="GO" id="GO:1990904">
    <property type="term" value="C:ribonucleoprotein complex"/>
    <property type="evidence" value="ECO:0007669"/>
    <property type="project" value="UniProtKB-KW"/>
</dbReference>
<keyword evidence="2" id="KW-0809">Transit peptide</keyword>
<feature type="domain" description="RNase III" evidence="9">
    <location>
        <begin position="78"/>
        <end position="203"/>
    </location>
</feature>
<evidence type="ECO:0000256" key="5">
    <source>
        <dbReference type="ARBA" id="ARBA00023274"/>
    </source>
</evidence>
<dbReference type="Pfam" id="PF22892">
    <property type="entry name" value="DSRM_MRPL44"/>
    <property type="match status" value="1"/>
</dbReference>
<evidence type="ECO:0000313" key="12">
    <source>
        <dbReference type="Proteomes" id="UP000327044"/>
    </source>
</evidence>
<reference evidence="10" key="1">
    <citation type="journal article" date="2016" name="Sci. Rep.">
        <title>Molecular characterization of firefly nuptial gifts: a multi-omics approach sheds light on postcopulatory sexual selection.</title>
        <authorList>
            <person name="Al-Wathiqui N."/>
            <person name="Fallon T.R."/>
            <person name="South A."/>
            <person name="Weng J.K."/>
            <person name="Lewis S.M."/>
        </authorList>
    </citation>
    <scope>NUCLEOTIDE SEQUENCE</scope>
</reference>
<keyword evidence="3" id="KW-0689">Ribosomal protein</keyword>
<sequence>MASFLKFLALLPPRAVLSPNLTAKGIKRWVAPTLIELERRRKRQEPQPPIPRSSFLEWNHDAELYSFGKRLGEEFNQALLKRAFTHRSYVVQKELAGNPTDTFEDNSELISEGNSIILKSVRQQYTTFPDEIVEALCNHLVNNTMLAHVAYHLGTKDIVLTAEYPAEASTLADTFRAIVAALHRSTGEDRAHLFVKDFLLCQLNGKGIFDIWDPKNPYEVLKQLAQENGVTEIEARLCNESASNTILANYQVGLYSEKKLLGIGWGESIEIAKDTAALNAIHRIYNLAI</sequence>
<evidence type="ECO:0000256" key="6">
    <source>
        <dbReference type="ARBA" id="ARBA00024034"/>
    </source>
</evidence>
<reference evidence="11 12" key="2">
    <citation type="journal article" date="2018" name="Elife">
        <title>Firefly genomes illuminate parallel origins of bioluminescence in beetles.</title>
        <authorList>
            <person name="Fallon T.R."/>
            <person name="Lower S.E."/>
            <person name="Chang C.H."/>
            <person name="Bessho-Uehara M."/>
            <person name="Martin G.J."/>
            <person name="Bewick A.J."/>
            <person name="Behringer M."/>
            <person name="Debat H.J."/>
            <person name="Wong I."/>
            <person name="Day J.C."/>
            <person name="Suvorov A."/>
            <person name="Silva C.J."/>
            <person name="Stanger-Hall K.F."/>
            <person name="Hall D.W."/>
            <person name="Schmitz R.J."/>
            <person name="Nelson D.R."/>
            <person name="Lewis S.M."/>
            <person name="Shigenobu S."/>
            <person name="Bybee S.M."/>
            <person name="Larracuente A.M."/>
            <person name="Oba Y."/>
            <person name="Weng J.K."/>
        </authorList>
    </citation>
    <scope>NUCLEOTIDE SEQUENCE [LARGE SCALE GENOMIC DNA]</scope>
    <source>
        <strain evidence="11">1611_PpyrPB1</strain>
        <tissue evidence="11">Whole body</tissue>
    </source>
</reference>
<dbReference type="GO" id="GO:0003725">
    <property type="term" value="F:double-stranded RNA binding"/>
    <property type="evidence" value="ECO:0007669"/>
    <property type="project" value="InterPro"/>
</dbReference>
<dbReference type="CDD" id="cd19874">
    <property type="entry name" value="DSRM_MRPL44"/>
    <property type="match status" value="1"/>
</dbReference>
<dbReference type="GO" id="GO:0006396">
    <property type="term" value="P:RNA processing"/>
    <property type="evidence" value="ECO:0007669"/>
    <property type="project" value="InterPro"/>
</dbReference>
<dbReference type="Gene3D" id="3.30.160.20">
    <property type="match status" value="1"/>
</dbReference>
<dbReference type="GO" id="GO:0004525">
    <property type="term" value="F:ribonuclease III activity"/>
    <property type="evidence" value="ECO:0007669"/>
    <property type="project" value="InterPro"/>
</dbReference>
<evidence type="ECO:0000256" key="7">
    <source>
        <dbReference type="ARBA" id="ARBA00035187"/>
    </source>
</evidence>